<dbReference type="Gene3D" id="2.40.160.110">
    <property type="match status" value="1"/>
</dbReference>
<sequence>MISKMSSIFLLFVSMFIISSAYKLVPPTNYTWPQNTKKLCFAGRFDLVLNVDYVQIDGAKATAKIPLNNDTFESYRVSCTAPDNVHELTLSILNGFTEILLDFSVDSKNMTSLTKVYGYITLNDKQTYFKNYSQAIAGIHKFSSNQTLFVTERGNSYRCNTKTIIQGFNTTQNVTVTSIELENLRIQPFVDESTEFNDYGVERVCSTDIDKNSNLIPIIVGACLAVLVVIVLVAYLIGRRRSRNGYQSV</sequence>
<dbReference type="InterPro" id="IPR002000">
    <property type="entry name" value="Lysosome-assoc_membr_glycop"/>
</dbReference>
<evidence type="ECO:0000256" key="6">
    <source>
        <dbReference type="ARBA" id="ARBA00022692"/>
    </source>
</evidence>
<evidence type="ECO:0000256" key="17">
    <source>
        <dbReference type="ARBA" id="ARBA00060492"/>
    </source>
</evidence>
<dbReference type="EMBL" id="CAJOAX010000425">
    <property type="protein sequence ID" value="CAF3588489.1"/>
    <property type="molecule type" value="Genomic_DNA"/>
</dbReference>
<evidence type="ECO:0000256" key="16">
    <source>
        <dbReference type="ARBA" id="ARBA00053950"/>
    </source>
</evidence>
<evidence type="ECO:0000256" key="1">
    <source>
        <dbReference type="ARBA" id="ARBA00004151"/>
    </source>
</evidence>
<evidence type="ECO:0000256" key="3">
    <source>
        <dbReference type="ARBA" id="ARBA00004172"/>
    </source>
</evidence>
<dbReference type="PANTHER" id="PTHR11506:SF35">
    <property type="entry name" value="LYSOSOME-ASSOCIATED MEMBRANE GLYCOPROTEIN 5"/>
    <property type="match status" value="1"/>
</dbReference>
<evidence type="ECO:0000256" key="18">
    <source>
        <dbReference type="ARBA" id="ARBA00074379"/>
    </source>
</evidence>
<keyword evidence="6 20" id="KW-0812">Transmembrane</keyword>
<keyword evidence="7 22" id="KW-0732">Signal</keyword>
<feature type="domain" description="Lysosome-associated membrane glycoprotein 2-like luminal" evidence="23">
    <location>
        <begin position="29"/>
        <end position="189"/>
    </location>
</feature>
<dbReference type="Pfam" id="PF21222">
    <property type="entry name" value="Lamp2_2nd"/>
    <property type="match status" value="1"/>
</dbReference>
<feature type="chain" id="PRO_5033022060" description="Lysosome-associated membrane glycoprotein 5" evidence="22">
    <location>
        <begin position="22"/>
        <end position="249"/>
    </location>
</feature>
<keyword evidence="9 21" id="KW-1133">Transmembrane helix</keyword>
<dbReference type="Proteomes" id="UP000663823">
    <property type="component" value="Unassembled WGS sequence"/>
</dbReference>
<comment type="caution">
    <text evidence="20">Lacks conserved residue(s) required for the propagation of feature annotation.</text>
</comment>
<organism evidence="25 26">
    <name type="scientific">Rotaria sordida</name>
    <dbReference type="NCBI Taxonomy" id="392033"/>
    <lineage>
        <taxon>Eukaryota</taxon>
        <taxon>Metazoa</taxon>
        <taxon>Spiralia</taxon>
        <taxon>Gnathifera</taxon>
        <taxon>Rotifera</taxon>
        <taxon>Eurotatoria</taxon>
        <taxon>Bdelloidea</taxon>
        <taxon>Philodinida</taxon>
        <taxon>Philodinidae</taxon>
        <taxon>Rotaria</taxon>
    </lineage>
</organism>
<evidence type="ECO:0000256" key="11">
    <source>
        <dbReference type="ARBA" id="ARBA00023136"/>
    </source>
</evidence>
<evidence type="ECO:0000259" key="23">
    <source>
        <dbReference type="Pfam" id="PF01299"/>
    </source>
</evidence>
<name>A0A818M2T7_9BILA</name>
<feature type="domain" description="Lysosome-associated membrane glycoprotein 2-like transmembrane" evidence="24">
    <location>
        <begin position="216"/>
        <end position="247"/>
    </location>
</feature>
<comment type="similarity">
    <text evidence="5 20">Belongs to the LAMP family.</text>
</comment>
<dbReference type="GO" id="GO:0005765">
    <property type="term" value="C:lysosomal membrane"/>
    <property type="evidence" value="ECO:0007669"/>
    <property type="project" value="TreeGrafter"/>
</dbReference>
<evidence type="ECO:0000256" key="5">
    <source>
        <dbReference type="ARBA" id="ARBA00009644"/>
    </source>
</evidence>
<dbReference type="PROSITE" id="PS51407">
    <property type="entry name" value="LAMP_3"/>
    <property type="match status" value="1"/>
</dbReference>
<evidence type="ECO:0000256" key="10">
    <source>
        <dbReference type="ARBA" id="ARBA00023018"/>
    </source>
</evidence>
<evidence type="ECO:0000256" key="19">
    <source>
        <dbReference type="ARBA" id="ARBA00076257"/>
    </source>
</evidence>
<evidence type="ECO:0000256" key="15">
    <source>
        <dbReference type="ARBA" id="ARBA00029428"/>
    </source>
</evidence>
<keyword evidence="13" id="KW-0966">Cell projection</keyword>
<keyword evidence="11 20" id="KW-0472">Membrane</keyword>
<evidence type="ECO:0000256" key="9">
    <source>
        <dbReference type="ARBA" id="ARBA00022989"/>
    </source>
</evidence>
<evidence type="ECO:0000259" key="24">
    <source>
        <dbReference type="Pfam" id="PF21222"/>
    </source>
</evidence>
<dbReference type="GO" id="GO:0005886">
    <property type="term" value="C:plasma membrane"/>
    <property type="evidence" value="ECO:0007669"/>
    <property type="project" value="UniProtKB-SubCell"/>
</dbReference>
<comment type="subcellular location">
    <subcellularLocation>
        <location evidence="4">Cell projection</location>
        <location evidence="4">Dendrite</location>
    </subcellularLocation>
    <subcellularLocation>
        <location evidence="17">Cell projection</location>
        <location evidence="17">Growth cone membrane</location>
        <topology evidence="17">Single-pass type I membrane protein</topology>
    </subcellularLocation>
    <subcellularLocation>
        <location evidence="15">Cytoplasmic vesicle</location>
        <location evidence="15">Secretory vesicle</location>
        <location evidence="15">Synaptic vesicle membrane</location>
        <topology evidence="15">Single-pass type I membrane protein</topology>
    </subcellularLocation>
    <subcellularLocation>
        <location evidence="2">Early endosome membrane</location>
        <topology evidence="2">Single-pass type I membrane protein</topology>
    </subcellularLocation>
    <subcellularLocation>
        <location evidence="1">Endoplasmic reticulum-Golgi intermediate compartment membrane</location>
        <topology evidence="1">Single-pass type I membrane protein</topology>
    </subcellularLocation>
    <subcellularLocation>
        <location evidence="20">Membrane</location>
        <topology evidence="20">Single-pass type I membrane protein</topology>
    </subcellularLocation>
    <subcellularLocation>
        <location evidence="3">Recycling endosome</location>
    </subcellularLocation>
</comment>
<evidence type="ECO:0000256" key="8">
    <source>
        <dbReference type="ARBA" id="ARBA00022753"/>
    </source>
</evidence>
<evidence type="ECO:0000256" key="13">
    <source>
        <dbReference type="ARBA" id="ARBA00023273"/>
    </source>
</evidence>
<comment type="function">
    <text evidence="16">Plays a role in short-term synaptic plasticity in a subset of GABAergic neurons in the brain.</text>
</comment>
<evidence type="ECO:0000256" key="22">
    <source>
        <dbReference type="SAM" id="SignalP"/>
    </source>
</evidence>
<evidence type="ECO:0000256" key="14">
    <source>
        <dbReference type="ARBA" id="ARBA00023329"/>
    </source>
</evidence>
<evidence type="ECO:0000256" key="20">
    <source>
        <dbReference type="PROSITE-ProRule" id="PRU00740"/>
    </source>
</evidence>
<keyword evidence="14" id="KW-0968">Cytoplasmic vesicle</keyword>
<dbReference type="InterPro" id="IPR048524">
    <property type="entry name" value="Lamp2-like_TM"/>
</dbReference>
<reference evidence="25" key="1">
    <citation type="submission" date="2021-02" db="EMBL/GenBank/DDBJ databases">
        <authorList>
            <person name="Nowell W R."/>
        </authorList>
    </citation>
    <scope>NUCLEOTIDE SEQUENCE</scope>
</reference>
<evidence type="ECO:0000256" key="2">
    <source>
        <dbReference type="ARBA" id="ARBA00004158"/>
    </source>
</evidence>
<evidence type="ECO:0000313" key="25">
    <source>
        <dbReference type="EMBL" id="CAF3588489.1"/>
    </source>
</evidence>
<evidence type="ECO:0000256" key="4">
    <source>
        <dbReference type="ARBA" id="ARBA00004279"/>
    </source>
</evidence>
<evidence type="ECO:0000256" key="7">
    <source>
        <dbReference type="ARBA" id="ARBA00022729"/>
    </source>
</evidence>
<feature type="transmembrane region" description="Helical" evidence="21">
    <location>
        <begin position="215"/>
        <end position="237"/>
    </location>
</feature>
<evidence type="ECO:0000313" key="26">
    <source>
        <dbReference type="Proteomes" id="UP000663823"/>
    </source>
</evidence>
<evidence type="ECO:0000256" key="21">
    <source>
        <dbReference type="SAM" id="Phobius"/>
    </source>
</evidence>
<keyword evidence="10" id="KW-0770">Synapse</keyword>
<feature type="signal peptide" evidence="22">
    <location>
        <begin position="1"/>
        <end position="21"/>
    </location>
</feature>
<accession>A0A818M2T7</accession>
<gene>
    <name evidence="25" type="ORF">OTI717_LOCUS6181</name>
</gene>
<proteinExistence type="inferred from homology"/>
<protein>
    <recommendedName>
        <fullName evidence="18">Lysosome-associated membrane glycoprotein 5</fullName>
    </recommendedName>
    <alternativeName>
        <fullName evidence="19">Lysosome-associated membrane protein 5</fullName>
    </alternativeName>
</protein>
<keyword evidence="12" id="KW-0325">Glycoprotein</keyword>
<dbReference type="InterPro" id="IPR048528">
    <property type="entry name" value="Lamp2-like_luminal"/>
</dbReference>
<keyword evidence="8" id="KW-0967">Endosome</keyword>
<dbReference type="PANTHER" id="PTHR11506">
    <property type="entry name" value="LYSOSOME-ASSOCIATED MEMBRANE GLYCOPROTEIN"/>
    <property type="match status" value="1"/>
</dbReference>
<comment type="caution">
    <text evidence="25">The sequence shown here is derived from an EMBL/GenBank/DDBJ whole genome shotgun (WGS) entry which is preliminary data.</text>
</comment>
<evidence type="ECO:0000256" key="12">
    <source>
        <dbReference type="ARBA" id="ARBA00023180"/>
    </source>
</evidence>
<dbReference type="GO" id="GO:0072594">
    <property type="term" value="P:establishment of protein localization to organelle"/>
    <property type="evidence" value="ECO:0007669"/>
    <property type="project" value="TreeGrafter"/>
</dbReference>
<dbReference type="GO" id="GO:0031902">
    <property type="term" value="C:late endosome membrane"/>
    <property type="evidence" value="ECO:0007669"/>
    <property type="project" value="TreeGrafter"/>
</dbReference>
<dbReference type="AlphaFoldDB" id="A0A818M2T7"/>
<dbReference type="Pfam" id="PF01299">
    <property type="entry name" value="Lamp2-like_luminal"/>
    <property type="match status" value="1"/>
</dbReference>